<dbReference type="PANTHER" id="PTHR45768">
    <property type="entry name" value="E3 UBIQUITIN-PROTEIN LIGASE RNF13-LIKE"/>
    <property type="match status" value="1"/>
</dbReference>
<keyword evidence="10 14" id="KW-0472">Membrane</keyword>
<evidence type="ECO:0000256" key="1">
    <source>
        <dbReference type="ARBA" id="ARBA00004167"/>
    </source>
</evidence>
<comment type="subcellular location">
    <subcellularLocation>
        <location evidence="1">Membrane</location>
        <topology evidence="1">Single-pass membrane protein</topology>
    </subcellularLocation>
</comment>
<dbReference type="PROSITE" id="PS50089">
    <property type="entry name" value="ZF_RING_2"/>
    <property type="match status" value="1"/>
</dbReference>
<evidence type="ECO:0000259" key="15">
    <source>
        <dbReference type="PROSITE" id="PS50089"/>
    </source>
</evidence>
<keyword evidence="6 12" id="KW-0863">Zinc-finger</keyword>
<comment type="similarity">
    <text evidence="11">Belongs to the RING-type zinc finger family. ATL subfamily.</text>
</comment>
<keyword evidence="8" id="KW-0862">Zinc</keyword>
<dbReference type="GO" id="GO:0008270">
    <property type="term" value="F:zinc ion binding"/>
    <property type="evidence" value="ECO:0007669"/>
    <property type="project" value="UniProtKB-KW"/>
</dbReference>
<feature type="compositionally biased region" description="Polar residues" evidence="13">
    <location>
        <begin position="237"/>
        <end position="252"/>
    </location>
</feature>
<evidence type="ECO:0000256" key="12">
    <source>
        <dbReference type="PROSITE-ProRule" id="PRU00175"/>
    </source>
</evidence>
<name>A0A804L523_MUSAM</name>
<dbReference type="SMART" id="SM00184">
    <property type="entry name" value="RING"/>
    <property type="match status" value="1"/>
</dbReference>
<organism evidence="17 18">
    <name type="scientific">Musa acuminata subsp. malaccensis</name>
    <name type="common">Wild banana</name>
    <name type="synonym">Musa malaccensis</name>
    <dbReference type="NCBI Taxonomy" id="214687"/>
    <lineage>
        <taxon>Eukaryota</taxon>
        <taxon>Viridiplantae</taxon>
        <taxon>Streptophyta</taxon>
        <taxon>Embryophyta</taxon>
        <taxon>Tracheophyta</taxon>
        <taxon>Spermatophyta</taxon>
        <taxon>Magnoliopsida</taxon>
        <taxon>Liliopsida</taxon>
        <taxon>Zingiberales</taxon>
        <taxon>Musaceae</taxon>
        <taxon>Musa</taxon>
    </lineage>
</organism>
<evidence type="ECO:0000256" key="13">
    <source>
        <dbReference type="SAM" id="MobiDB-lite"/>
    </source>
</evidence>
<evidence type="ECO:0000256" key="9">
    <source>
        <dbReference type="ARBA" id="ARBA00022989"/>
    </source>
</evidence>
<protein>
    <submittedName>
        <fullName evidence="16">(wild Malaysian banana) hypothetical protein</fullName>
    </submittedName>
</protein>
<feature type="region of interest" description="Disordered" evidence="13">
    <location>
        <begin position="71"/>
        <end position="91"/>
    </location>
</feature>
<dbReference type="SUPFAM" id="SSF57850">
    <property type="entry name" value="RING/U-box"/>
    <property type="match status" value="1"/>
</dbReference>
<evidence type="ECO:0000256" key="8">
    <source>
        <dbReference type="ARBA" id="ARBA00022833"/>
    </source>
</evidence>
<evidence type="ECO:0000256" key="4">
    <source>
        <dbReference type="ARBA" id="ARBA00022692"/>
    </source>
</evidence>
<keyword evidence="9 14" id="KW-1133">Transmembrane helix</keyword>
<dbReference type="Proteomes" id="UP000012960">
    <property type="component" value="Unplaced"/>
</dbReference>
<gene>
    <name evidence="16" type="ORF">GSMUA_18560.1</name>
</gene>
<dbReference type="EnsemblPlants" id="Ma11_t06820.1">
    <property type="protein sequence ID" value="Ma11_p06820.1"/>
    <property type="gene ID" value="Ma11_g06820"/>
</dbReference>
<dbReference type="AlphaFoldDB" id="A0A804L523"/>
<dbReference type="Gene3D" id="3.30.40.10">
    <property type="entry name" value="Zinc/RING finger domain, C3HC4 (zinc finger)"/>
    <property type="match status" value="1"/>
</dbReference>
<evidence type="ECO:0000256" key="10">
    <source>
        <dbReference type="ARBA" id="ARBA00023136"/>
    </source>
</evidence>
<evidence type="ECO:0000313" key="17">
    <source>
        <dbReference type="EnsemblPlants" id="Ma11_p06820.1"/>
    </source>
</evidence>
<keyword evidence="18" id="KW-1185">Reference proteome</keyword>
<feature type="region of interest" description="Disordered" evidence="13">
    <location>
        <begin position="169"/>
        <end position="196"/>
    </location>
</feature>
<feature type="domain" description="RING-type" evidence="15">
    <location>
        <begin position="116"/>
        <end position="159"/>
    </location>
</feature>
<feature type="region of interest" description="Disordered" evidence="13">
    <location>
        <begin position="223"/>
        <end position="252"/>
    </location>
</feature>
<comment type="pathway">
    <text evidence="2">Protein modification; protein ubiquitination.</text>
</comment>
<reference evidence="17" key="2">
    <citation type="submission" date="2021-05" db="UniProtKB">
        <authorList>
            <consortium name="EnsemblPlants"/>
        </authorList>
    </citation>
    <scope>IDENTIFICATION</scope>
    <source>
        <strain evidence="17">subsp. malaccensis</strain>
    </source>
</reference>
<evidence type="ECO:0000256" key="6">
    <source>
        <dbReference type="ARBA" id="ARBA00022771"/>
    </source>
</evidence>
<evidence type="ECO:0000256" key="7">
    <source>
        <dbReference type="ARBA" id="ARBA00022786"/>
    </source>
</evidence>
<dbReference type="PANTHER" id="PTHR45768:SF16">
    <property type="entry name" value="E3 UBIQUITIN-PROTEIN LIGASE ATL4"/>
    <property type="match status" value="1"/>
</dbReference>
<dbReference type="GO" id="GO:0016740">
    <property type="term" value="F:transferase activity"/>
    <property type="evidence" value="ECO:0007669"/>
    <property type="project" value="UniProtKB-KW"/>
</dbReference>
<evidence type="ECO:0000313" key="18">
    <source>
        <dbReference type="Proteomes" id="UP000012960"/>
    </source>
</evidence>
<sequence>MPSLYSSPPPLPFQIPTPADYSGLSSSSSSSSSSSFNPSLIIIAAILAAVCLASATIHLLLRFLSRASSSSPQLIHHNPSTPSTRSSSSDGHRLARVEALPILHFDAVRTSSPPDCAVCLSRFRPGDQLRLLPACRHAFHSPCIDAWLLSPAASCPLCRSPVHLPPPPPPPPPPPALPVTATAEEPSPAGGGGRGWLKEYVDRLASSASSSFSSLRFSDRWNRPASWDLENPDDGATATSAQRTTPCGSAVN</sequence>
<reference evidence="16" key="1">
    <citation type="submission" date="2021-03" db="EMBL/GenBank/DDBJ databases">
        <authorList>
            <consortium name="Genoscope - CEA"/>
            <person name="William W."/>
        </authorList>
    </citation>
    <scope>NUCLEOTIDE SEQUENCE</scope>
    <source>
        <strain evidence="16">Doubled-haploid Pahang</strain>
    </source>
</reference>
<keyword evidence="7" id="KW-0833">Ubl conjugation pathway</keyword>
<evidence type="ECO:0000256" key="5">
    <source>
        <dbReference type="ARBA" id="ARBA00022723"/>
    </source>
</evidence>
<evidence type="ECO:0000313" key="16">
    <source>
        <dbReference type="EMBL" id="CAG1863772.1"/>
    </source>
</evidence>
<feature type="compositionally biased region" description="Low complexity" evidence="13">
    <location>
        <begin position="71"/>
        <end position="89"/>
    </location>
</feature>
<evidence type="ECO:0000256" key="3">
    <source>
        <dbReference type="ARBA" id="ARBA00022679"/>
    </source>
</evidence>
<dbReference type="InParanoid" id="A0A804L523"/>
<dbReference type="InterPro" id="IPR001841">
    <property type="entry name" value="Znf_RING"/>
</dbReference>
<evidence type="ECO:0000256" key="2">
    <source>
        <dbReference type="ARBA" id="ARBA00004906"/>
    </source>
</evidence>
<keyword evidence="3" id="KW-0808">Transferase</keyword>
<dbReference type="Pfam" id="PF13639">
    <property type="entry name" value="zf-RING_2"/>
    <property type="match status" value="1"/>
</dbReference>
<proteinExistence type="inferred from homology"/>
<feature type="transmembrane region" description="Helical" evidence="14">
    <location>
        <begin position="40"/>
        <end position="61"/>
    </location>
</feature>
<evidence type="ECO:0000256" key="14">
    <source>
        <dbReference type="SAM" id="Phobius"/>
    </source>
</evidence>
<dbReference type="OrthoDB" id="694186at2759"/>
<evidence type="ECO:0000256" key="11">
    <source>
        <dbReference type="ARBA" id="ARBA00024209"/>
    </source>
</evidence>
<dbReference type="EMBL" id="HG996475">
    <property type="protein sequence ID" value="CAG1863772.1"/>
    <property type="molecule type" value="Genomic_DNA"/>
</dbReference>
<keyword evidence="4 14" id="KW-0812">Transmembrane</keyword>
<dbReference type="GO" id="GO:0016567">
    <property type="term" value="P:protein ubiquitination"/>
    <property type="evidence" value="ECO:0000318"/>
    <property type="project" value="GO_Central"/>
</dbReference>
<accession>A0A804L523</accession>
<dbReference type="GO" id="GO:0016020">
    <property type="term" value="C:membrane"/>
    <property type="evidence" value="ECO:0007669"/>
    <property type="project" value="UniProtKB-SubCell"/>
</dbReference>
<keyword evidence="5" id="KW-0479">Metal-binding</keyword>
<dbReference type="Gramene" id="Ma11_t06820.1">
    <property type="protein sequence ID" value="Ma11_p06820.1"/>
    <property type="gene ID" value="Ma11_g06820"/>
</dbReference>
<dbReference type="InterPro" id="IPR013083">
    <property type="entry name" value="Znf_RING/FYVE/PHD"/>
</dbReference>